<gene>
    <name evidence="1" type="ORF">OCU04_009482</name>
</gene>
<name>A0A9X0DFK0_9HELO</name>
<keyword evidence="2" id="KW-1185">Reference proteome</keyword>
<dbReference type="OrthoDB" id="5337308at2759"/>
<sequence length="391" mass="42886">MTSLFGIRNAKNLVMLFVYTILLAPFLGFTNAEVNHNSVALPIDHLVAHVSQIKAENLTESIIPSVHHHNDHHNHAYNISARADPTLYAQRIVNGRQLYCTMQDSLTLTTLKNGGVSQEALINNPANLYTEGYRTYVLPEGEDAGPVFGEHLDEVLNDLGSGVWEEDEDMPVLVREGHTAGGFSQIDTSDPQLWHDSSHLVEPTQAEWENLINCDPGIIVADKNRSPGSLGFNKNAPDATRIWSWSDAAFLYYKRVCGADAVKNLEWVIRAGIVNEDTNIMVKMALRASGLSQIPTWGNKITLHPTDDPFFAILGSKNGAGVGFLLNTHKDATLGLGVKMVASITAWSYDESDDADLDISDPDKDDYPGDDLCLLFQIVPVAQPNTALPSQ</sequence>
<comment type="caution">
    <text evidence="1">The sequence shown here is derived from an EMBL/GenBank/DDBJ whole genome shotgun (WGS) entry which is preliminary data.</text>
</comment>
<organism evidence="1 2">
    <name type="scientific">Sclerotinia nivalis</name>
    <dbReference type="NCBI Taxonomy" id="352851"/>
    <lineage>
        <taxon>Eukaryota</taxon>
        <taxon>Fungi</taxon>
        <taxon>Dikarya</taxon>
        <taxon>Ascomycota</taxon>
        <taxon>Pezizomycotina</taxon>
        <taxon>Leotiomycetes</taxon>
        <taxon>Helotiales</taxon>
        <taxon>Sclerotiniaceae</taxon>
        <taxon>Sclerotinia</taxon>
    </lineage>
</organism>
<reference evidence="1" key="1">
    <citation type="submission" date="2022-11" db="EMBL/GenBank/DDBJ databases">
        <title>Genome Resource of Sclerotinia nivalis Strain SnTB1, a Plant Pathogen Isolated from American Ginseng.</title>
        <authorList>
            <person name="Fan S."/>
        </authorList>
    </citation>
    <scope>NUCLEOTIDE SEQUENCE</scope>
    <source>
        <strain evidence="1">SnTB1</strain>
    </source>
</reference>
<accession>A0A9X0DFK0</accession>
<evidence type="ECO:0000313" key="1">
    <source>
        <dbReference type="EMBL" id="KAJ8061681.1"/>
    </source>
</evidence>
<proteinExistence type="predicted"/>
<dbReference type="Proteomes" id="UP001152300">
    <property type="component" value="Unassembled WGS sequence"/>
</dbReference>
<protein>
    <submittedName>
        <fullName evidence="1">Uncharacterized protein</fullName>
    </submittedName>
</protein>
<evidence type="ECO:0000313" key="2">
    <source>
        <dbReference type="Proteomes" id="UP001152300"/>
    </source>
</evidence>
<dbReference type="AlphaFoldDB" id="A0A9X0DFK0"/>
<dbReference type="EMBL" id="JAPEIS010000011">
    <property type="protein sequence ID" value="KAJ8061681.1"/>
    <property type="molecule type" value="Genomic_DNA"/>
</dbReference>